<keyword evidence="5" id="KW-0136">Cellulose degradation</keyword>
<dbReference type="GO" id="GO:0008810">
    <property type="term" value="F:cellulase activity"/>
    <property type="evidence" value="ECO:0007669"/>
    <property type="project" value="UniProtKB-EC"/>
</dbReference>
<dbReference type="SUPFAM" id="SSF48208">
    <property type="entry name" value="Six-hairpin glycosidases"/>
    <property type="match status" value="1"/>
</dbReference>
<protein>
    <recommendedName>
        <fullName evidence="3">cellulase</fullName>
        <ecNumber evidence="3">3.2.1.4</ecNumber>
    </recommendedName>
</protein>
<keyword evidence="7" id="KW-0326">Glycosidase</keyword>
<dbReference type="AlphaFoldDB" id="A0A438FPD9"/>
<sequence>MLSWSVIDFGSRLSAKKELDNALAAIKWGTDCFIKAHPQANVLYGQIDEQHPGSDLAGETAVAFAAASIAFSKSDPDYSSQLLDHAKQLFDFANSHQGMYQNSIPQAHFYFSTGFQNELVVKSQSMSAVGSQQISADYISMLKRIDSLGVEVPVNHGQRSPQVSELKEDNLDDICNQRSISKPIIYDELAGLAKKENMKLEKEK</sequence>
<evidence type="ECO:0000256" key="6">
    <source>
        <dbReference type="ARBA" id="ARBA00023277"/>
    </source>
</evidence>
<evidence type="ECO:0000256" key="2">
    <source>
        <dbReference type="ARBA" id="ARBA00007072"/>
    </source>
</evidence>
<evidence type="ECO:0000313" key="11">
    <source>
        <dbReference type="Proteomes" id="UP000288805"/>
    </source>
</evidence>
<proteinExistence type="inferred from homology"/>
<evidence type="ECO:0000256" key="1">
    <source>
        <dbReference type="ARBA" id="ARBA00000966"/>
    </source>
</evidence>
<name>A0A438FPD9_VITVI</name>
<comment type="catalytic activity">
    <reaction evidence="1">
        <text>Endohydrolysis of (1-&gt;4)-beta-D-glucosidic linkages in cellulose, lichenin and cereal beta-D-glucans.</text>
        <dbReference type="EC" id="3.2.1.4"/>
    </reaction>
</comment>
<evidence type="ECO:0000256" key="8">
    <source>
        <dbReference type="ARBA" id="ARBA00023326"/>
    </source>
</evidence>
<evidence type="ECO:0000256" key="5">
    <source>
        <dbReference type="ARBA" id="ARBA00023001"/>
    </source>
</evidence>
<dbReference type="Pfam" id="PF00759">
    <property type="entry name" value="Glyco_hydro_9"/>
    <property type="match status" value="1"/>
</dbReference>
<dbReference type="EC" id="3.2.1.4" evidence="3"/>
<accession>A0A438FPD9</accession>
<evidence type="ECO:0000259" key="9">
    <source>
        <dbReference type="Pfam" id="PF00759"/>
    </source>
</evidence>
<comment type="similarity">
    <text evidence="2">Belongs to the glycosyl hydrolase 9 (cellulase E) family.</text>
</comment>
<dbReference type="PANTHER" id="PTHR22298">
    <property type="entry name" value="ENDO-1,4-BETA-GLUCANASE"/>
    <property type="match status" value="1"/>
</dbReference>
<dbReference type="InterPro" id="IPR012341">
    <property type="entry name" value="6hp_glycosidase-like_sf"/>
</dbReference>
<dbReference type="GO" id="GO:0030245">
    <property type="term" value="P:cellulose catabolic process"/>
    <property type="evidence" value="ECO:0007669"/>
    <property type="project" value="UniProtKB-KW"/>
</dbReference>
<gene>
    <name evidence="10" type="primary">VvCHDp000699_1</name>
    <name evidence="10" type="ORF">CK203_065638</name>
</gene>
<feature type="domain" description="Glycoside hydrolase family 9" evidence="9">
    <location>
        <begin position="1"/>
        <end position="130"/>
    </location>
</feature>
<evidence type="ECO:0000313" key="10">
    <source>
        <dbReference type="EMBL" id="RVW61805.1"/>
    </source>
</evidence>
<evidence type="ECO:0000256" key="7">
    <source>
        <dbReference type="ARBA" id="ARBA00023295"/>
    </source>
</evidence>
<reference evidence="10 11" key="1">
    <citation type="journal article" date="2018" name="PLoS Genet.">
        <title>Population sequencing reveals clonal diversity and ancestral inbreeding in the grapevine cultivar Chardonnay.</title>
        <authorList>
            <person name="Roach M.J."/>
            <person name="Johnson D.L."/>
            <person name="Bohlmann J."/>
            <person name="van Vuuren H.J."/>
            <person name="Jones S.J."/>
            <person name="Pretorius I.S."/>
            <person name="Schmidt S.A."/>
            <person name="Borneman A.R."/>
        </authorList>
    </citation>
    <scope>NUCLEOTIDE SEQUENCE [LARGE SCALE GENOMIC DNA]</scope>
    <source>
        <strain evidence="11">cv. Chardonnay</strain>
        <tissue evidence="10">Leaf</tissue>
    </source>
</reference>
<dbReference type="InterPro" id="IPR001701">
    <property type="entry name" value="Glyco_hydro_9"/>
</dbReference>
<dbReference type="Proteomes" id="UP000288805">
    <property type="component" value="Unassembled WGS sequence"/>
</dbReference>
<evidence type="ECO:0000256" key="4">
    <source>
        <dbReference type="ARBA" id="ARBA00022801"/>
    </source>
</evidence>
<dbReference type="InterPro" id="IPR008928">
    <property type="entry name" value="6-hairpin_glycosidase_sf"/>
</dbReference>
<evidence type="ECO:0000256" key="3">
    <source>
        <dbReference type="ARBA" id="ARBA00012601"/>
    </source>
</evidence>
<keyword evidence="4" id="KW-0378">Hydrolase</keyword>
<keyword evidence="8" id="KW-0624">Polysaccharide degradation</keyword>
<dbReference type="Gene3D" id="1.50.10.10">
    <property type="match status" value="1"/>
</dbReference>
<organism evidence="10 11">
    <name type="scientific">Vitis vinifera</name>
    <name type="common">Grape</name>
    <dbReference type="NCBI Taxonomy" id="29760"/>
    <lineage>
        <taxon>Eukaryota</taxon>
        <taxon>Viridiplantae</taxon>
        <taxon>Streptophyta</taxon>
        <taxon>Embryophyta</taxon>
        <taxon>Tracheophyta</taxon>
        <taxon>Spermatophyta</taxon>
        <taxon>Magnoliopsida</taxon>
        <taxon>eudicotyledons</taxon>
        <taxon>Gunneridae</taxon>
        <taxon>Pentapetalae</taxon>
        <taxon>rosids</taxon>
        <taxon>Vitales</taxon>
        <taxon>Vitaceae</taxon>
        <taxon>Viteae</taxon>
        <taxon>Vitis</taxon>
    </lineage>
</organism>
<dbReference type="EMBL" id="QGNW01000805">
    <property type="protein sequence ID" value="RVW61805.1"/>
    <property type="molecule type" value="Genomic_DNA"/>
</dbReference>
<keyword evidence="6" id="KW-0119">Carbohydrate metabolism</keyword>
<comment type="caution">
    <text evidence="10">The sequence shown here is derived from an EMBL/GenBank/DDBJ whole genome shotgun (WGS) entry which is preliminary data.</text>
</comment>